<evidence type="ECO:0000256" key="7">
    <source>
        <dbReference type="ARBA" id="ARBA00022989"/>
    </source>
</evidence>
<dbReference type="Pfam" id="PF07963">
    <property type="entry name" value="N_methyl"/>
    <property type="match status" value="1"/>
</dbReference>
<reference evidence="13 14" key="1">
    <citation type="submission" date="2020-08" db="EMBL/GenBank/DDBJ databases">
        <title>Genome sequence of Thermomonas brevis KACC 16975T.</title>
        <authorList>
            <person name="Hyun D.-W."/>
            <person name="Bae J.-W."/>
        </authorList>
    </citation>
    <scope>NUCLEOTIDE SEQUENCE [LARGE SCALE GENOMIC DNA]</scope>
    <source>
        <strain evidence="13 14">KACC 16975</strain>
    </source>
</reference>
<evidence type="ECO:0000256" key="3">
    <source>
        <dbReference type="ARBA" id="ARBA00022475"/>
    </source>
</evidence>
<evidence type="ECO:0000256" key="8">
    <source>
        <dbReference type="ARBA" id="ARBA00023136"/>
    </source>
</evidence>
<keyword evidence="3" id="KW-1003">Cell membrane</keyword>
<comment type="subcellular location">
    <subcellularLocation>
        <location evidence="1">Cell inner membrane</location>
        <topology evidence="1">Single-pass membrane protein</topology>
    </subcellularLocation>
</comment>
<dbReference type="Pfam" id="PF12019">
    <property type="entry name" value="GspH"/>
    <property type="match status" value="1"/>
</dbReference>
<dbReference type="InterPro" id="IPR012902">
    <property type="entry name" value="N_methyl_site"/>
</dbReference>
<dbReference type="KEGG" id="tbv:H9L17_02945"/>
<evidence type="ECO:0000256" key="5">
    <source>
        <dbReference type="ARBA" id="ARBA00022519"/>
    </source>
</evidence>
<sequence>MQKGEDTTLQHQYACRWPAGARGFTLVELMVTVAVLGILAVIAVPSMTGMINNSRLRGQSEEVTAALQLARSEAVRRNQRMTACAAASGTTCAASASRFVVYWQDPANVANIELVREIAMPGTVQVSGSAGGAQFRSTGLADSVQQFQVTVSGEARYVCVQISGVVSVKKVAC</sequence>
<protein>
    <recommendedName>
        <fullName evidence="2">Type II secretion system protein H</fullName>
    </recommendedName>
    <alternativeName>
        <fullName evidence="10">General secretion pathway protein H</fullName>
    </alternativeName>
</protein>
<dbReference type="Gene3D" id="3.30.700.10">
    <property type="entry name" value="Glycoprotein, Type 4 Pilin"/>
    <property type="match status" value="1"/>
</dbReference>
<dbReference type="PROSITE" id="PS00409">
    <property type="entry name" value="PROKAR_NTER_METHYL"/>
    <property type="match status" value="1"/>
</dbReference>
<name>A0A7G9QUV7_9GAMM</name>
<dbReference type="GO" id="GO:0005886">
    <property type="term" value="C:plasma membrane"/>
    <property type="evidence" value="ECO:0007669"/>
    <property type="project" value="UniProtKB-SubCell"/>
</dbReference>
<evidence type="ECO:0000256" key="11">
    <source>
        <dbReference type="SAM" id="Phobius"/>
    </source>
</evidence>
<dbReference type="GO" id="GO:0015627">
    <property type="term" value="C:type II protein secretion system complex"/>
    <property type="evidence" value="ECO:0007669"/>
    <property type="project" value="InterPro"/>
</dbReference>
<feature type="domain" description="General secretion pathway GspH" evidence="12">
    <location>
        <begin position="60"/>
        <end position="164"/>
    </location>
</feature>
<evidence type="ECO:0000313" key="14">
    <source>
        <dbReference type="Proteomes" id="UP000515977"/>
    </source>
</evidence>
<organism evidence="13 14">
    <name type="scientific">Thermomonas brevis</name>
    <dbReference type="NCBI Taxonomy" id="215691"/>
    <lineage>
        <taxon>Bacteria</taxon>
        <taxon>Pseudomonadati</taxon>
        <taxon>Pseudomonadota</taxon>
        <taxon>Gammaproteobacteria</taxon>
        <taxon>Lysobacterales</taxon>
        <taxon>Lysobacteraceae</taxon>
        <taxon>Thermomonas</taxon>
    </lineage>
</organism>
<keyword evidence="4" id="KW-0488">Methylation</keyword>
<evidence type="ECO:0000256" key="9">
    <source>
        <dbReference type="ARBA" id="ARBA00025772"/>
    </source>
</evidence>
<keyword evidence="6 11" id="KW-0812">Transmembrane</keyword>
<dbReference type="SUPFAM" id="SSF54523">
    <property type="entry name" value="Pili subunits"/>
    <property type="match status" value="1"/>
</dbReference>
<dbReference type="NCBIfam" id="TIGR02532">
    <property type="entry name" value="IV_pilin_GFxxxE"/>
    <property type="match status" value="1"/>
</dbReference>
<evidence type="ECO:0000259" key="12">
    <source>
        <dbReference type="Pfam" id="PF12019"/>
    </source>
</evidence>
<evidence type="ECO:0000313" key="13">
    <source>
        <dbReference type="EMBL" id="QNN47132.1"/>
    </source>
</evidence>
<evidence type="ECO:0000256" key="1">
    <source>
        <dbReference type="ARBA" id="ARBA00004377"/>
    </source>
</evidence>
<keyword evidence="8 11" id="KW-0472">Membrane</keyword>
<dbReference type="Proteomes" id="UP000515977">
    <property type="component" value="Chromosome"/>
</dbReference>
<keyword evidence="5" id="KW-0997">Cell inner membrane</keyword>
<proteinExistence type="inferred from homology"/>
<dbReference type="InterPro" id="IPR045584">
    <property type="entry name" value="Pilin-like"/>
</dbReference>
<accession>A0A7G9QUV7</accession>
<keyword evidence="14" id="KW-1185">Reference proteome</keyword>
<comment type="similarity">
    <text evidence="9">Belongs to the GSP H family.</text>
</comment>
<feature type="transmembrane region" description="Helical" evidence="11">
    <location>
        <begin position="26"/>
        <end position="47"/>
    </location>
</feature>
<dbReference type="GO" id="GO:0015628">
    <property type="term" value="P:protein secretion by the type II secretion system"/>
    <property type="evidence" value="ECO:0007669"/>
    <property type="project" value="InterPro"/>
</dbReference>
<evidence type="ECO:0000256" key="6">
    <source>
        <dbReference type="ARBA" id="ARBA00022692"/>
    </source>
</evidence>
<evidence type="ECO:0000256" key="10">
    <source>
        <dbReference type="ARBA" id="ARBA00030775"/>
    </source>
</evidence>
<evidence type="ECO:0000256" key="4">
    <source>
        <dbReference type="ARBA" id="ARBA00022481"/>
    </source>
</evidence>
<dbReference type="EMBL" id="CP060711">
    <property type="protein sequence ID" value="QNN47132.1"/>
    <property type="molecule type" value="Genomic_DNA"/>
</dbReference>
<dbReference type="AlphaFoldDB" id="A0A7G9QUV7"/>
<evidence type="ECO:0000256" key="2">
    <source>
        <dbReference type="ARBA" id="ARBA00021549"/>
    </source>
</evidence>
<dbReference type="InterPro" id="IPR022346">
    <property type="entry name" value="T2SS_GspH"/>
</dbReference>
<dbReference type="RefSeq" id="WP_187570879.1">
    <property type="nucleotide sequence ID" value="NZ_CP060711.1"/>
</dbReference>
<gene>
    <name evidence="13" type="ORF">H9L17_02945</name>
</gene>
<keyword evidence="7 11" id="KW-1133">Transmembrane helix</keyword>